<organism evidence="2 3">
    <name type="scientific">Sphaerisporangium flaviroseum</name>
    <dbReference type="NCBI Taxonomy" id="509199"/>
    <lineage>
        <taxon>Bacteria</taxon>
        <taxon>Bacillati</taxon>
        <taxon>Actinomycetota</taxon>
        <taxon>Actinomycetes</taxon>
        <taxon>Streptosporangiales</taxon>
        <taxon>Streptosporangiaceae</taxon>
        <taxon>Sphaerisporangium</taxon>
    </lineage>
</organism>
<feature type="region of interest" description="Disordered" evidence="1">
    <location>
        <begin position="35"/>
        <end position="56"/>
    </location>
</feature>
<dbReference type="Proteomes" id="UP001500888">
    <property type="component" value="Unassembled WGS sequence"/>
</dbReference>
<protein>
    <submittedName>
        <fullName evidence="2">Uncharacterized protein</fullName>
    </submittedName>
</protein>
<evidence type="ECO:0000313" key="3">
    <source>
        <dbReference type="Proteomes" id="UP001500888"/>
    </source>
</evidence>
<dbReference type="EMBL" id="BAAAZR010000001">
    <property type="protein sequence ID" value="GAA3791546.1"/>
    <property type="molecule type" value="Genomic_DNA"/>
</dbReference>
<reference evidence="3" key="1">
    <citation type="journal article" date="2019" name="Int. J. Syst. Evol. Microbiol.">
        <title>The Global Catalogue of Microorganisms (GCM) 10K type strain sequencing project: providing services to taxonomists for standard genome sequencing and annotation.</title>
        <authorList>
            <consortium name="The Broad Institute Genomics Platform"/>
            <consortium name="The Broad Institute Genome Sequencing Center for Infectious Disease"/>
            <person name="Wu L."/>
            <person name="Ma J."/>
        </authorList>
    </citation>
    <scope>NUCLEOTIDE SEQUENCE [LARGE SCALE GENOMIC DNA]</scope>
    <source>
        <strain evidence="3">JCM 16908</strain>
    </source>
</reference>
<accession>A0ABP7HDD5</accession>
<keyword evidence="3" id="KW-1185">Reference proteome</keyword>
<evidence type="ECO:0000313" key="2">
    <source>
        <dbReference type="EMBL" id="GAA3791546.1"/>
    </source>
</evidence>
<name>A0ABP7HDD5_9ACTN</name>
<gene>
    <name evidence="2" type="ORF">GCM10022226_08170</name>
</gene>
<evidence type="ECO:0000256" key="1">
    <source>
        <dbReference type="SAM" id="MobiDB-lite"/>
    </source>
</evidence>
<comment type="caution">
    <text evidence="2">The sequence shown here is derived from an EMBL/GenBank/DDBJ whole genome shotgun (WGS) entry which is preliminary data.</text>
</comment>
<sequence>MVGSRRAAGRSTAVSAVVGLLLSAFLLIASAPVESGGDSAQRHTGASAPQAWVEQSSTVPPAFTRAPDPLPSRFLPFSLPVLDLAGTQSPLRVAWCDPEAPFTPQQAALRPADSRGPPLA</sequence>
<proteinExistence type="predicted"/>